<comment type="caution">
    <text evidence="6">The sequence shown here is derived from an EMBL/GenBank/DDBJ whole genome shotgun (WGS) entry which is preliminary data.</text>
</comment>
<keyword evidence="3" id="KW-1015">Disulfide bond</keyword>
<reference evidence="6" key="1">
    <citation type="submission" date="2018-11" db="EMBL/GenBank/DDBJ databases">
        <authorList>
            <person name="Alioto T."/>
            <person name="Alioto T."/>
        </authorList>
    </citation>
    <scope>NUCLEOTIDE SEQUENCE</scope>
</reference>
<dbReference type="EMBL" id="UYJE01009895">
    <property type="protein sequence ID" value="VDI77839.1"/>
    <property type="molecule type" value="Genomic_DNA"/>
</dbReference>
<dbReference type="Gene3D" id="3.30.60.30">
    <property type="match status" value="1"/>
</dbReference>
<dbReference type="Pfam" id="PF00050">
    <property type="entry name" value="Kazal_1"/>
    <property type="match status" value="1"/>
</dbReference>
<keyword evidence="4" id="KW-0732">Signal</keyword>
<keyword evidence="2" id="KW-0722">Serine protease inhibitor</keyword>
<evidence type="ECO:0000256" key="3">
    <source>
        <dbReference type="ARBA" id="ARBA00023157"/>
    </source>
</evidence>
<proteinExistence type="predicted"/>
<evidence type="ECO:0000313" key="7">
    <source>
        <dbReference type="Proteomes" id="UP000596742"/>
    </source>
</evidence>
<sequence length="115" mass="12391">MKLCIVLFALFAVGLSVDTSCLRACPMIYMPVCGSNGKTYSNKCVMGAASCELKTELTIVNNGPCVVATTPAPTQAPKVDTQCLRICAHTFIFLSAEVMGKHMAILVKWKPLIIH</sequence>
<dbReference type="CDD" id="cd00104">
    <property type="entry name" value="KAZAL_FS"/>
    <property type="match status" value="1"/>
</dbReference>
<feature type="signal peptide" evidence="4">
    <location>
        <begin position="1"/>
        <end position="16"/>
    </location>
</feature>
<name>A0A8B6HD56_MYTGA</name>
<evidence type="ECO:0000256" key="1">
    <source>
        <dbReference type="ARBA" id="ARBA00022690"/>
    </source>
</evidence>
<evidence type="ECO:0000256" key="2">
    <source>
        <dbReference type="ARBA" id="ARBA00022900"/>
    </source>
</evidence>
<feature type="domain" description="Kazal-like" evidence="5">
    <location>
        <begin position="15"/>
        <end position="67"/>
    </location>
</feature>
<dbReference type="SUPFAM" id="SSF100895">
    <property type="entry name" value="Kazal-type serine protease inhibitors"/>
    <property type="match status" value="1"/>
</dbReference>
<accession>A0A8B6HD56</accession>
<keyword evidence="7" id="KW-1185">Reference proteome</keyword>
<dbReference type="InterPro" id="IPR050653">
    <property type="entry name" value="Prot_Inhib_GrowthFact_Antg"/>
</dbReference>
<dbReference type="SMART" id="SM00280">
    <property type="entry name" value="KAZAL"/>
    <property type="match status" value="1"/>
</dbReference>
<dbReference type="GO" id="GO:0005576">
    <property type="term" value="C:extracellular region"/>
    <property type="evidence" value="ECO:0007669"/>
    <property type="project" value="TreeGrafter"/>
</dbReference>
<gene>
    <name evidence="6" type="ORF">MGAL_10B063497</name>
</gene>
<feature type="chain" id="PRO_5032450522" description="Kazal-like domain-containing protein" evidence="4">
    <location>
        <begin position="17"/>
        <end position="115"/>
    </location>
</feature>
<keyword evidence="1" id="KW-0646">Protease inhibitor</keyword>
<protein>
    <recommendedName>
        <fullName evidence="5">Kazal-like domain-containing protein</fullName>
    </recommendedName>
</protein>
<dbReference type="InterPro" id="IPR036058">
    <property type="entry name" value="Kazal_dom_sf"/>
</dbReference>
<dbReference type="GO" id="GO:0030154">
    <property type="term" value="P:cell differentiation"/>
    <property type="evidence" value="ECO:0007669"/>
    <property type="project" value="TreeGrafter"/>
</dbReference>
<organism evidence="6 7">
    <name type="scientific">Mytilus galloprovincialis</name>
    <name type="common">Mediterranean mussel</name>
    <dbReference type="NCBI Taxonomy" id="29158"/>
    <lineage>
        <taxon>Eukaryota</taxon>
        <taxon>Metazoa</taxon>
        <taxon>Spiralia</taxon>
        <taxon>Lophotrochozoa</taxon>
        <taxon>Mollusca</taxon>
        <taxon>Bivalvia</taxon>
        <taxon>Autobranchia</taxon>
        <taxon>Pteriomorphia</taxon>
        <taxon>Mytilida</taxon>
        <taxon>Mytiloidea</taxon>
        <taxon>Mytilidae</taxon>
        <taxon>Mytilinae</taxon>
        <taxon>Mytilus</taxon>
    </lineage>
</organism>
<dbReference type="InterPro" id="IPR002350">
    <property type="entry name" value="Kazal_dom"/>
</dbReference>
<dbReference type="GO" id="GO:0004867">
    <property type="term" value="F:serine-type endopeptidase inhibitor activity"/>
    <property type="evidence" value="ECO:0007669"/>
    <property type="project" value="UniProtKB-KW"/>
</dbReference>
<evidence type="ECO:0000256" key="4">
    <source>
        <dbReference type="SAM" id="SignalP"/>
    </source>
</evidence>
<dbReference type="AlphaFoldDB" id="A0A8B6HD56"/>
<dbReference type="PANTHER" id="PTHR10913">
    <property type="entry name" value="FOLLISTATIN-RELATED"/>
    <property type="match status" value="1"/>
</dbReference>
<dbReference type="PROSITE" id="PS51465">
    <property type="entry name" value="KAZAL_2"/>
    <property type="match status" value="1"/>
</dbReference>
<evidence type="ECO:0000259" key="5">
    <source>
        <dbReference type="PROSITE" id="PS51465"/>
    </source>
</evidence>
<dbReference type="PANTHER" id="PTHR10913:SF45">
    <property type="entry name" value="FOLLISTATIN, ISOFORM A-RELATED"/>
    <property type="match status" value="1"/>
</dbReference>
<dbReference type="Proteomes" id="UP000596742">
    <property type="component" value="Unassembled WGS sequence"/>
</dbReference>
<evidence type="ECO:0000313" key="6">
    <source>
        <dbReference type="EMBL" id="VDI77839.1"/>
    </source>
</evidence>
<dbReference type="OrthoDB" id="88853at2759"/>